<gene>
    <name evidence="14" type="ORF">ADEAN_001005500</name>
</gene>
<keyword evidence="6 13" id="KW-0493">Microtubule</keyword>
<dbReference type="AlphaFoldDB" id="S9WZ76"/>
<dbReference type="Proteomes" id="UP000515908">
    <property type="component" value="Chromosome 26"/>
</dbReference>
<dbReference type="PANTHER" id="PTHR11886:SF90">
    <property type="entry name" value="DYNEIN LIGHT CHAIN"/>
    <property type="match status" value="1"/>
</dbReference>
<dbReference type="GO" id="GO:0007017">
    <property type="term" value="P:microtubule-based process"/>
    <property type="evidence" value="ECO:0007669"/>
    <property type="project" value="InterPro"/>
</dbReference>
<evidence type="ECO:0000256" key="10">
    <source>
        <dbReference type="ARBA" id="ARBA00023175"/>
    </source>
</evidence>
<keyword evidence="15" id="KW-1185">Reference proteome</keyword>
<dbReference type="GO" id="GO:0005874">
    <property type="term" value="C:microtubule"/>
    <property type="evidence" value="ECO:0007669"/>
    <property type="project" value="UniProtKB-KW"/>
</dbReference>
<dbReference type="PANTHER" id="PTHR11886">
    <property type="entry name" value="DYNEIN LIGHT CHAIN"/>
    <property type="match status" value="1"/>
</dbReference>
<accession>S9WZ76</accession>
<keyword evidence="11 13" id="KW-0206">Cytoskeleton</keyword>
<evidence type="ECO:0000256" key="7">
    <source>
        <dbReference type="ARBA" id="ARBA00022816"/>
    </source>
</evidence>
<keyword evidence="12" id="KW-0539">Nucleus</keyword>
<reference evidence="14 15" key="1">
    <citation type="submission" date="2020-08" db="EMBL/GenBank/DDBJ databases">
        <authorList>
            <person name="Newling K."/>
            <person name="Davey J."/>
            <person name="Forrester S."/>
        </authorList>
    </citation>
    <scope>NUCLEOTIDE SEQUENCE [LARGE SCALE GENOMIC DNA]</scope>
    <source>
        <strain evidence="15">Crithidia deanei Carvalho (ATCC PRA-265)</strain>
    </source>
</reference>
<dbReference type="OrthoDB" id="10033309at2759"/>
<dbReference type="Pfam" id="PF01221">
    <property type="entry name" value="Dynein_light"/>
    <property type="match status" value="1"/>
</dbReference>
<dbReference type="FunFam" id="3.30.740.10:FF:000005">
    <property type="entry name" value="Dynein light chain"/>
    <property type="match status" value="1"/>
</dbReference>
<dbReference type="PROSITE" id="PS01239">
    <property type="entry name" value="DYNEIN_LIGHT_1"/>
    <property type="match status" value="1"/>
</dbReference>
<dbReference type="SUPFAM" id="SSF54648">
    <property type="entry name" value="DLC"/>
    <property type="match status" value="1"/>
</dbReference>
<evidence type="ECO:0000256" key="9">
    <source>
        <dbReference type="ARBA" id="ARBA00023017"/>
    </source>
</evidence>
<organism evidence="14 15">
    <name type="scientific">Angomonas deanei</name>
    <dbReference type="NCBI Taxonomy" id="59799"/>
    <lineage>
        <taxon>Eukaryota</taxon>
        <taxon>Discoba</taxon>
        <taxon>Euglenozoa</taxon>
        <taxon>Kinetoplastea</taxon>
        <taxon>Metakinetoplastina</taxon>
        <taxon>Trypanosomatida</taxon>
        <taxon>Trypanosomatidae</taxon>
        <taxon>Strigomonadinae</taxon>
        <taxon>Angomonas</taxon>
    </lineage>
</organism>
<keyword evidence="10 13" id="KW-0505">Motor protein</keyword>
<sequence>MVKITDVNYNADMPKEMIEEARQIIIEAFEAESQESAVATVVKREFMKKYKGVWHCVVGKNFGSYVTHEMKGYIHLTWGQMSVLLWKSVS</sequence>
<comment type="similarity">
    <text evidence="3 13">Belongs to the dynein light chain family.</text>
</comment>
<keyword evidence="4" id="KW-0813">Transport</keyword>
<dbReference type="EMBL" id="LR877170">
    <property type="protein sequence ID" value="CAD2222511.1"/>
    <property type="molecule type" value="Genomic_DNA"/>
</dbReference>
<dbReference type="GO" id="GO:0051028">
    <property type="term" value="P:mRNA transport"/>
    <property type="evidence" value="ECO:0007669"/>
    <property type="project" value="UniProtKB-KW"/>
</dbReference>
<dbReference type="GO" id="GO:0045505">
    <property type="term" value="F:dynein intermediate chain binding"/>
    <property type="evidence" value="ECO:0007669"/>
    <property type="project" value="TreeGrafter"/>
</dbReference>
<dbReference type="GO" id="GO:0005634">
    <property type="term" value="C:nucleus"/>
    <property type="evidence" value="ECO:0007669"/>
    <property type="project" value="UniProtKB-SubCell"/>
</dbReference>
<evidence type="ECO:0000256" key="5">
    <source>
        <dbReference type="ARBA" id="ARBA00022490"/>
    </source>
</evidence>
<evidence type="ECO:0000256" key="6">
    <source>
        <dbReference type="ARBA" id="ARBA00022701"/>
    </source>
</evidence>
<dbReference type="GO" id="GO:0005868">
    <property type="term" value="C:cytoplasmic dynein complex"/>
    <property type="evidence" value="ECO:0007669"/>
    <property type="project" value="TreeGrafter"/>
</dbReference>
<dbReference type="Gene3D" id="3.30.740.10">
    <property type="entry name" value="Protein Inhibitor Of Neuronal Nitric Oxide Synthase"/>
    <property type="match status" value="1"/>
</dbReference>
<protein>
    <recommendedName>
        <fullName evidence="13">Dynein light chain</fullName>
    </recommendedName>
</protein>
<evidence type="ECO:0000313" key="15">
    <source>
        <dbReference type="Proteomes" id="UP000515908"/>
    </source>
</evidence>
<dbReference type="InterPro" id="IPR019763">
    <property type="entry name" value="Dynein_light_1/2_CS"/>
</dbReference>
<evidence type="ECO:0000256" key="4">
    <source>
        <dbReference type="ARBA" id="ARBA00022448"/>
    </source>
</evidence>
<dbReference type="VEuPathDB" id="TriTrypDB:ADEAN_001005500"/>
<dbReference type="GO" id="GO:0015031">
    <property type="term" value="P:protein transport"/>
    <property type="evidence" value="ECO:0007669"/>
    <property type="project" value="UniProtKB-KW"/>
</dbReference>
<evidence type="ECO:0000256" key="3">
    <source>
        <dbReference type="ARBA" id="ARBA00010156"/>
    </source>
</evidence>
<dbReference type="InterPro" id="IPR001372">
    <property type="entry name" value="Dynein_light_chain_typ-1/2"/>
</dbReference>
<keyword evidence="8" id="KW-0653">Protein transport</keyword>
<dbReference type="CDD" id="cd21452">
    <property type="entry name" value="DLC-like_DYNLL1_DYNLL2"/>
    <property type="match status" value="1"/>
</dbReference>
<dbReference type="SMART" id="SM01375">
    <property type="entry name" value="Dynein_light"/>
    <property type="match status" value="1"/>
</dbReference>
<evidence type="ECO:0000256" key="11">
    <source>
        <dbReference type="ARBA" id="ARBA00023212"/>
    </source>
</evidence>
<name>S9WZ76_9TRYP</name>
<evidence type="ECO:0000256" key="1">
    <source>
        <dbReference type="ARBA" id="ARBA00004123"/>
    </source>
</evidence>
<comment type="subcellular location">
    <subcellularLocation>
        <location evidence="2 13">Cytoplasm</location>
        <location evidence="2 13">Cytoskeleton</location>
    </subcellularLocation>
    <subcellularLocation>
        <location evidence="1">Nucleus</location>
    </subcellularLocation>
</comment>
<proteinExistence type="inferred from homology"/>
<evidence type="ECO:0000313" key="14">
    <source>
        <dbReference type="EMBL" id="CAD2222511.1"/>
    </source>
</evidence>
<evidence type="ECO:0000256" key="12">
    <source>
        <dbReference type="ARBA" id="ARBA00023242"/>
    </source>
</evidence>
<evidence type="ECO:0000256" key="8">
    <source>
        <dbReference type="ARBA" id="ARBA00022927"/>
    </source>
</evidence>
<evidence type="ECO:0000256" key="2">
    <source>
        <dbReference type="ARBA" id="ARBA00004245"/>
    </source>
</evidence>
<keyword evidence="9 13" id="KW-0243">Dynein</keyword>
<dbReference type="InterPro" id="IPR037177">
    <property type="entry name" value="DLC_sf"/>
</dbReference>
<keyword evidence="7" id="KW-0509">mRNA transport</keyword>
<keyword evidence="5 13" id="KW-0963">Cytoplasm</keyword>
<evidence type="ECO:0000256" key="13">
    <source>
        <dbReference type="RuleBase" id="RU365010"/>
    </source>
</evidence>